<gene>
    <name evidence="3" type="ORF">L228DRAFT_92352</name>
</gene>
<dbReference type="InterPro" id="IPR050357">
    <property type="entry name" value="Arrestin_domain-protein"/>
</dbReference>
<dbReference type="InParanoid" id="A0A161TE92"/>
<evidence type="ECO:0000313" key="3">
    <source>
        <dbReference type="EMBL" id="KZF24247.1"/>
    </source>
</evidence>
<protein>
    <recommendedName>
        <fullName evidence="2">Arrestin-like N-terminal domain-containing protein</fullName>
    </recommendedName>
</protein>
<dbReference type="EMBL" id="KV407456">
    <property type="protein sequence ID" value="KZF24247.1"/>
    <property type="molecule type" value="Genomic_DNA"/>
</dbReference>
<dbReference type="PANTHER" id="PTHR11188:SF166">
    <property type="entry name" value="ARRESTIN (OR S-ANTIGEN), N-TERMINAL DOMAIN PROTEIN (AFU_ORTHOLOGUE AFUA_7G02050)"/>
    <property type="match status" value="1"/>
</dbReference>
<dbReference type="RefSeq" id="XP_018189802.1">
    <property type="nucleotide sequence ID" value="XM_018336971.1"/>
</dbReference>
<accession>A0A161TE92</accession>
<dbReference type="OrthoDB" id="3365616at2759"/>
<dbReference type="OMA" id="NQPEFYT"/>
<dbReference type="Proteomes" id="UP000076632">
    <property type="component" value="Unassembled WGS sequence"/>
</dbReference>
<dbReference type="GeneID" id="28902108"/>
<sequence length="526" mass="57277">MAVRIQLDRPYNHFTNLDYISGRVTLNLTSDTSISAVVVKLEGESRTRLAGPRTPYSDRPDRKKTELEIHKLLYKTQTVFPSKEIQSHTSGNSSFTLGPGTHEYAFQFKIPFNNDCLTSNSLHIAGLRLDMISDPNMHVKRTLPPSLSGFPGEAEIKYYVKVTVVRPQFYKENFRDFSDFKFFPIEPPRQPATKEERYARRQHNFTAGLAPYPKKKGLFEALKARNSSAASLTAPRVSVDVRLPNPPILTCNEPLPIRVIVQKQNESPEVIFLQMLQIELIGYTDIRAHDLRRTEVGSWVIRSVSNLAKPLGSPTDPAGKDIVVDSSLWDRLPLPNTVAPSFQTCNIARHYELEVRLGLSYGTPGNIKPELIVLPLRHQVEVFSGIAPPEALIAAMRAGAGSLAAAATAATAKPSLQQPPMPPNSLPPGGPSVPPAAGPGLAPIYPGGPPMPESPVTPSYSQFPPQAGDAGTAIHPPVPDVAPPSYEDAMADEIGPVDGPRRDYNPPPSPPGGGIGNGDRKSRLST</sequence>
<evidence type="ECO:0000313" key="4">
    <source>
        <dbReference type="Proteomes" id="UP000076632"/>
    </source>
</evidence>
<dbReference type="GO" id="GO:0031625">
    <property type="term" value="F:ubiquitin protein ligase binding"/>
    <property type="evidence" value="ECO:0007669"/>
    <property type="project" value="TreeGrafter"/>
</dbReference>
<evidence type="ECO:0000259" key="2">
    <source>
        <dbReference type="Pfam" id="PF00339"/>
    </source>
</evidence>
<evidence type="ECO:0000256" key="1">
    <source>
        <dbReference type="SAM" id="MobiDB-lite"/>
    </source>
</evidence>
<dbReference type="InterPro" id="IPR011021">
    <property type="entry name" value="Arrestin-like_N"/>
</dbReference>
<proteinExistence type="predicted"/>
<dbReference type="PANTHER" id="PTHR11188">
    <property type="entry name" value="ARRESTIN DOMAIN CONTAINING PROTEIN"/>
    <property type="match status" value="1"/>
</dbReference>
<dbReference type="GO" id="GO:0030674">
    <property type="term" value="F:protein-macromolecule adaptor activity"/>
    <property type="evidence" value="ECO:0007669"/>
    <property type="project" value="TreeGrafter"/>
</dbReference>
<dbReference type="STRING" id="1328760.A0A161TE92"/>
<name>A0A161TE92_XYLHT</name>
<organism evidence="3 4">
    <name type="scientific">Xylona heveae (strain CBS 132557 / TC161)</name>
    <dbReference type="NCBI Taxonomy" id="1328760"/>
    <lineage>
        <taxon>Eukaryota</taxon>
        <taxon>Fungi</taxon>
        <taxon>Dikarya</taxon>
        <taxon>Ascomycota</taxon>
        <taxon>Pezizomycotina</taxon>
        <taxon>Xylonomycetes</taxon>
        <taxon>Xylonales</taxon>
        <taxon>Xylonaceae</taxon>
        <taxon>Xylona</taxon>
    </lineage>
</organism>
<dbReference type="GO" id="GO:0070086">
    <property type="term" value="P:ubiquitin-dependent endocytosis"/>
    <property type="evidence" value="ECO:0007669"/>
    <property type="project" value="TreeGrafter"/>
</dbReference>
<keyword evidence="4" id="KW-1185">Reference proteome</keyword>
<dbReference type="SUPFAM" id="SSF81296">
    <property type="entry name" value="E set domains"/>
    <property type="match status" value="1"/>
</dbReference>
<feature type="domain" description="Arrestin-like N-terminal" evidence="2">
    <location>
        <begin position="3"/>
        <end position="119"/>
    </location>
</feature>
<feature type="compositionally biased region" description="Pro residues" evidence="1">
    <location>
        <begin position="446"/>
        <end position="455"/>
    </location>
</feature>
<dbReference type="Pfam" id="PF00339">
    <property type="entry name" value="Arrestin_N"/>
    <property type="match status" value="1"/>
</dbReference>
<dbReference type="CDD" id="cd22952">
    <property type="entry name" value="ART10-like"/>
    <property type="match status" value="1"/>
</dbReference>
<feature type="region of interest" description="Disordered" evidence="1">
    <location>
        <begin position="411"/>
        <end position="526"/>
    </location>
</feature>
<dbReference type="InterPro" id="IPR014752">
    <property type="entry name" value="Arrestin-like_C"/>
</dbReference>
<feature type="compositionally biased region" description="Pro residues" evidence="1">
    <location>
        <begin position="417"/>
        <end position="437"/>
    </location>
</feature>
<reference evidence="3 4" key="1">
    <citation type="journal article" date="2016" name="Fungal Biol.">
        <title>The genome of Xylona heveae provides a window into fungal endophytism.</title>
        <authorList>
            <person name="Gazis R."/>
            <person name="Kuo A."/>
            <person name="Riley R."/>
            <person name="LaButti K."/>
            <person name="Lipzen A."/>
            <person name="Lin J."/>
            <person name="Amirebrahimi M."/>
            <person name="Hesse C.N."/>
            <person name="Spatafora J.W."/>
            <person name="Henrissat B."/>
            <person name="Hainaut M."/>
            <person name="Grigoriev I.V."/>
            <person name="Hibbett D.S."/>
        </authorList>
    </citation>
    <scope>NUCLEOTIDE SEQUENCE [LARGE SCALE GENOMIC DNA]</scope>
    <source>
        <strain evidence="3 4">TC161</strain>
    </source>
</reference>
<dbReference type="GO" id="GO:0005886">
    <property type="term" value="C:plasma membrane"/>
    <property type="evidence" value="ECO:0007669"/>
    <property type="project" value="TreeGrafter"/>
</dbReference>
<dbReference type="Gene3D" id="2.60.40.640">
    <property type="match status" value="1"/>
</dbReference>
<dbReference type="AlphaFoldDB" id="A0A161TE92"/>
<dbReference type="InterPro" id="IPR014756">
    <property type="entry name" value="Ig_E-set"/>
</dbReference>
<dbReference type="GO" id="GO:0005829">
    <property type="term" value="C:cytosol"/>
    <property type="evidence" value="ECO:0007669"/>
    <property type="project" value="TreeGrafter"/>
</dbReference>